<name>A0A9W8G2T2_9FUNG</name>
<dbReference type="GO" id="GO:0005634">
    <property type="term" value="C:nucleus"/>
    <property type="evidence" value="ECO:0007669"/>
    <property type="project" value="UniProtKB-SubCell"/>
</dbReference>
<feature type="region of interest" description="Disordered" evidence="9">
    <location>
        <begin position="350"/>
        <end position="440"/>
    </location>
</feature>
<evidence type="ECO:0000313" key="12">
    <source>
        <dbReference type="Proteomes" id="UP001151518"/>
    </source>
</evidence>
<feature type="region of interest" description="Disordered" evidence="9">
    <location>
        <begin position="66"/>
        <end position="93"/>
    </location>
</feature>
<dbReference type="SUPFAM" id="SSF46689">
    <property type="entry name" value="Homeodomain-like"/>
    <property type="match status" value="1"/>
</dbReference>
<dbReference type="Pfam" id="PF00046">
    <property type="entry name" value="Homeodomain"/>
    <property type="match status" value="1"/>
</dbReference>
<dbReference type="InterPro" id="IPR017970">
    <property type="entry name" value="Homeobox_CS"/>
</dbReference>
<evidence type="ECO:0000259" key="10">
    <source>
        <dbReference type="PROSITE" id="PS50071"/>
    </source>
</evidence>
<feature type="compositionally biased region" description="Polar residues" evidence="9">
    <location>
        <begin position="968"/>
        <end position="985"/>
    </location>
</feature>
<sequence>MPANTATAPVNAVAVPTRGTSQYSSATAFMEDADTNQPASIESSKNGKITSIPATSDISTAAIATAAARETSSAPSNKSSSKPGNRKRARATSEQVTVLESVFMVNRSPASRVREDLAARLNMAPRQVQVWFQNRRAKEKTQQRNPRALQHHPPMLFDQLAYANGPSDFYSMAMASTFIPVGVEAAGSAAAAVAGAGNFQAHPSSIGFASTPGPLVNPSTIQHQQQTPLSDGHGTYPIAAVTGAATNPWLNWSVDMLAQNNNGTSSLNQYLPIPGNQGMHPQSSNAGNHINAGNVLYGGFVPPSNGTAQTPSLKSAPDSMHIDYNTAAGSATATATAMAPLYAANISDSRRESEASGVTAVASPEGPGSMAMASASTATTASSAASPAATPTTGAATTDAQPTAQTTATSEPHLLGHNSSDVASTPGPAAKGSDCKSLSGISTASSVASSEVPTSAMYGDGASGAYSDIASRRPAPLALIPHHSAMNASPAALSAAGPTGGGTALQMGMGFNGMGMNMGMGISLGGGRLAMGYSSFIPEIPSYMVLDASQLSVGNWVRVPMPDTELTCLACVEPPPLKPVQRPGNHRPAELDSLVGEFQWIISSSGQRYKMVLPYSAISRIKFRESPDSAAALVDISSESVSNPQAALSLLNYALKNPQARGELSIHIYDMPTYYLQTDNGGWREISDFSENLSASNTNVHTISGSFITLFYQLRILLATCSRLKIAADPLMALWLGNMDDPYAVFSGIPHNTWIPCAEAVCLHSAKRSKSQQAGGDEETNNEKESNIYGSSALHTTSSRPPALAMAAGFSPGFTIGMPVSAVSSTIGTLTPTPTSVSCFQAHLPMNAPTPPILGSARNSVFTFYDGSSQTACQNSMAAAAMANGAGGVGTLPLKTQRSASLPFIRSATNNSNANATKINPSSSLCRTIESDGLNQAEVDGSVSLEQLGNSTDIQSAAGSSSMPGPGVTSTGANVGLGISNTPPSSAALPLRNRTSCIHLRRPAPYQVALPSGSPRVNSPQMSPSPFWHAHNIRRASRESLSSYYYGQSALGQNGQQQLNTPQSSFSNGGAFGRRESDTELALAMNNVFANGDVLGSHRRGLSDLYGAPAVSPSPLSNVTMSAVAAAAW</sequence>
<dbReference type="InterPro" id="IPR050762">
    <property type="entry name" value="HD-ZIP_Homeobox_LZ_Class_II"/>
</dbReference>
<evidence type="ECO:0000256" key="5">
    <source>
        <dbReference type="ARBA" id="ARBA00023163"/>
    </source>
</evidence>
<evidence type="ECO:0000256" key="4">
    <source>
        <dbReference type="ARBA" id="ARBA00023155"/>
    </source>
</evidence>
<keyword evidence="4 7" id="KW-0371">Homeobox</keyword>
<dbReference type="PANTHER" id="PTHR45714:SF72">
    <property type="entry name" value="HOMEOBOX-LEUCINE ZIPPER PROTEIN HOX26-RELATED"/>
    <property type="match status" value="1"/>
</dbReference>
<evidence type="ECO:0000256" key="7">
    <source>
        <dbReference type="PROSITE-ProRule" id="PRU00108"/>
    </source>
</evidence>
<evidence type="ECO:0000256" key="3">
    <source>
        <dbReference type="ARBA" id="ARBA00023125"/>
    </source>
</evidence>
<evidence type="ECO:0000256" key="2">
    <source>
        <dbReference type="ARBA" id="ARBA00023015"/>
    </source>
</evidence>
<dbReference type="Proteomes" id="UP001151518">
    <property type="component" value="Unassembled WGS sequence"/>
</dbReference>
<feature type="region of interest" description="Disordered" evidence="9">
    <location>
        <begin position="954"/>
        <end position="988"/>
    </location>
</feature>
<dbReference type="PANTHER" id="PTHR45714">
    <property type="entry name" value="HOMEOBOX-LEUCINE ZIPPER PROTEIN HAT14"/>
    <property type="match status" value="1"/>
</dbReference>
<dbReference type="CDD" id="cd00086">
    <property type="entry name" value="homeodomain"/>
    <property type="match status" value="1"/>
</dbReference>
<feature type="compositionally biased region" description="Low complexity" evidence="9">
    <location>
        <begin position="956"/>
        <end position="967"/>
    </location>
</feature>
<dbReference type="GO" id="GO:0000981">
    <property type="term" value="F:DNA-binding transcription factor activity, RNA polymerase II-specific"/>
    <property type="evidence" value="ECO:0007669"/>
    <property type="project" value="InterPro"/>
</dbReference>
<dbReference type="InterPro" id="IPR009057">
    <property type="entry name" value="Homeodomain-like_sf"/>
</dbReference>
<evidence type="ECO:0000313" key="11">
    <source>
        <dbReference type="EMBL" id="KAJ2669439.1"/>
    </source>
</evidence>
<dbReference type="PROSITE" id="PS00027">
    <property type="entry name" value="HOMEOBOX_1"/>
    <property type="match status" value="1"/>
</dbReference>
<dbReference type="Gene3D" id="1.10.10.60">
    <property type="entry name" value="Homeodomain-like"/>
    <property type="match status" value="1"/>
</dbReference>
<dbReference type="SMART" id="SM00389">
    <property type="entry name" value="HOX"/>
    <property type="match status" value="1"/>
</dbReference>
<feature type="compositionally biased region" description="Low complexity" evidence="9">
    <location>
        <begin position="66"/>
        <end position="83"/>
    </location>
</feature>
<keyword evidence="5" id="KW-0804">Transcription</keyword>
<protein>
    <recommendedName>
        <fullName evidence="10">Homeobox domain-containing protein</fullName>
    </recommendedName>
</protein>
<proteinExistence type="predicted"/>
<reference evidence="11" key="1">
    <citation type="submission" date="2022-07" db="EMBL/GenBank/DDBJ databases">
        <title>Phylogenomic reconstructions and comparative analyses of Kickxellomycotina fungi.</title>
        <authorList>
            <person name="Reynolds N.K."/>
            <person name="Stajich J.E."/>
            <person name="Barry K."/>
            <person name="Grigoriev I.V."/>
            <person name="Crous P."/>
            <person name="Smith M.E."/>
        </authorList>
    </citation>
    <scope>NUCLEOTIDE SEQUENCE</scope>
    <source>
        <strain evidence="11">NRRL 3115</strain>
    </source>
</reference>
<dbReference type="OrthoDB" id="6159439at2759"/>
<keyword evidence="2" id="KW-0805">Transcription regulation</keyword>
<gene>
    <name evidence="11" type="ORF">GGI25_006139</name>
</gene>
<dbReference type="EMBL" id="JANBTW010000150">
    <property type="protein sequence ID" value="KAJ2669439.1"/>
    <property type="molecule type" value="Genomic_DNA"/>
</dbReference>
<feature type="compositionally biased region" description="Low complexity" evidence="9">
    <location>
        <begin position="1"/>
        <end position="17"/>
    </location>
</feature>
<dbReference type="AlphaFoldDB" id="A0A9W8G2T2"/>
<accession>A0A9W8G2T2</accession>
<evidence type="ECO:0000256" key="1">
    <source>
        <dbReference type="ARBA" id="ARBA00004123"/>
    </source>
</evidence>
<evidence type="ECO:0000256" key="6">
    <source>
        <dbReference type="ARBA" id="ARBA00023242"/>
    </source>
</evidence>
<comment type="caution">
    <text evidence="11">The sequence shown here is derived from an EMBL/GenBank/DDBJ whole genome shotgun (WGS) entry which is preliminary data.</text>
</comment>
<evidence type="ECO:0000256" key="9">
    <source>
        <dbReference type="SAM" id="MobiDB-lite"/>
    </source>
</evidence>
<organism evidence="11 12">
    <name type="scientific">Coemansia spiralis</name>
    <dbReference type="NCBI Taxonomy" id="417178"/>
    <lineage>
        <taxon>Eukaryota</taxon>
        <taxon>Fungi</taxon>
        <taxon>Fungi incertae sedis</taxon>
        <taxon>Zoopagomycota</taxon>
        <taxon>Kickxellomycotina</taxon>
        <taxon>Kickxellomycetes</taxon>
        <taxon>Kickxellales</taxon>
        <taxon>Kickxellaceae</taxon>
        <taxon>Coemansia</taxon>
    </lineage>
</organism>
<feature type="compositionally biased region" description="Low complexity" evidence="9">
    <location>
        <begin position="367"/>
        <end position="410"/>
    </location>
</feature>
<feature type="DNA-binding region" description="Homeobox" evidence="7">
    <location>
        <begin position="84"/>
        <end position="143"/>
    </location>
</feature>
<evidence type="ECO:0000256" key="8">
    <source>
        <dbReference type="RuleBase" id="RU000682"/>
    </source>
</evidence>
<feature type="region of interest" description="Disordered" evidence="9">
    <location>
        <begin position="1"/>
        <end position="22"/>
    </location>
</feature>
<comment type="subcellular location">
    <subcellularLocation>
        <location evidence="1 7 8">Nucleus</location>
    </subcellularLocation>
</comment>
<keyword evidence="3 7" id="KW-0238">DNA-binding</keyword>
<keyword evidence="6 7" id="KW-0539">Nucleus</keyword>
<dbReference type="InterPro" id="IPR001356">
    <property type="entry name" value="HD"/>
</dbReference>
<feature type="domain" description="Homeobox" evidence="10">
    <location>
        <begin position="82"/>
        <end position="142"/>
    </location>
</feature>
<dbReference type="GO" id="GO:0003677">
    <property type="term" value="F:DNA binding"/>
    <property type="evidence" value="ECO:0007669"/>
    <property type="project" value="UniProtKB-UniRule"/>
</dbReference>
<dbReference type="PROSITE" id="PS50071">
    <property type="entry name" value="HOMEOBOX_2"/>
    <property type="match status" value="1"/>
</dbReference>